<dbReference type="Proteomes" id="UP000325641">
    <property type="component" value="Chromosome"/>
</dbReference>
<dbReference type="EMBL" id="CP044543">
    <property type="protein sequence ID" value="QFI71199.1"/>
    <property type="molecule type" value="Genomic_DNA"/>
</dbReference>
<dbReference type="OrthoDB" id="8241180at2"/>
<organism evidence="2 3">
    <name type="scientific">Bradyrhizobium betae</name>
    <dbReference type="NCBI Taxonomy" id="244734"/>
    <lineage>
        <taxon>Bacteria</taxon>
        <taxon>Pseudomonadati</taxon>
        <taxon>Pseudomonadota</taxon>
        <taxon>Alphaproteobacteria</taxon>
        <taxon>Hyphomicrobiales</taxon>
        <taxon>Nitrobacteraceae</taxon>
        <taxon>Bradyrhizobium</taxon>
    </lineage>
</organism>
<gene>
    <name evidence="2" type="ORF">F8237_01715</name>
</gene>
<evidence type="ECO:0000313" key="2">
    <source>
        <dbReference type="EMBL" id="QFI71199.1"/>
    </source>
</evidence>
<evidence type="ECO:0000256" key="1">
    <source>
        <dbReference type="SAM" id="SignalP"/>
    </source>
</evidence>
<sequence>MKLRSLIAGALALAWSTSPALAQVNPGTTPLTGAKGGTNNAFMQFSGPATSLKTFTLPNASGTVDLLNAIQTFTAAKTFTDATLLLAGSSSGTTTLKASAAASGVLTLPAATDTLVARATADTLTNKTFNCASNTCTVRIASDITGLGTGIATALGVNIGSAGAPVVNGGALGTPSSGTLTNATGLPLSTGVTGNLSVNNLNSGTGASSSTFLRGDMTWAAAATLGNPTAVIGLTAVNGSAGSAIRSDGAPALSQAIAPTWTGLHKFTAFPITVGSPAATDSDPAIEISRVVDNTGSGNGHGFADVSTVSRSTGGPIGYNSFDATPTYTGAVNFNHYAGFQARQTFSNTGTIDNVWSMVSTPSVNTGSTVTNLYHHSTLEVGGSGTVTTQYGYYVAQLSRAGTNWAFYSAGDNSSVLGGNIAWKAPTTLTGTSGSVGQNGSVIFNASGTFTATLPTASANPGRVLYVKNIAAQTVNSASSNVVPLAGGAAATALLTNTAGKWAVLQSDGTNWVVMSAN</sequence>
<dbReference type="AlphaFoldDB" id="A0A5P6NYJ7"/>
<dbReference type="RefSeq" id="WP_151642109.1">
    <property type="nucleotide sequence ID" value="NZ_CP044543.1"/>
</dbReference>
<protein>
    <recommendedName>
        <fullName evidence="4">Cell wall anchor protein</fullName>
    </recommendedName>
</protein>
<evidence type="ECO:0000313" key="3">
    <source>
        <dbReference type="Proteomes" id="UP000325641"/>
    </source>
</evidence>
<name>A0A5P6NYJ7_9BRAD</name>
<accession>A0A5P6NYJ7</accession>
<dbReference type="KEGG" id="bbet:F8237_01715"/>
<evidence type="ECO:0008006" key="4">
    <source>
        <dbReference type="Google" id="ProtNLM"/>
    </source>
</evidence>
<feature type="signal peptide" evidence="1">
    <location>
        <begin position="1"/>
        <end position="22"/>
    </location>
</feature>
<reference evidence="3" key="1">
    <citation type="submission" date="2019-10" db="EMBL/GenBank/DDBJ databases">
        <title>Complete Genome Sequence of Bradyrhizobium betae type strain PL7HG1T.</title>
        <authorList>
            <person name="Bromfield E.S.P."/>
            <person name="Cloutier S."/>
        </authorList>
    </citation>
    <scope>NUCLEOTIDE SEQUENCE [LARGE SCALE GENOMIC DNA]</scope>
    <source>
        <strain evidence="3">PL7HG1</strain>
    </source>
</reference>
<keyword evidence="1" id="KW-0732">Signal</keyword>
<feature type="chain" id="PRO_5025056595" description="Cell wall anchor protein" evidence="1">
    <location>
        <begin position="23"/>
        <end position="518"/>
    </location>
</feature>
<proteinExistence type="predicted"/>